<feature type="region of interest" description="Disordered" evidence="1">
    <location>
        <begin position="189"/>
        <end position="326"/>
    </location>
</feature>
<dbReference type="OrthoDB" id="9978677at2759"/>
<dbReference type="PANTHER" id="PTHR16004:SF2">
    <property type="entry name" value="E3 UBIQUITIN-PROTEIN LIGASE LUBEL"/>
    <property type="match status" value="1"/>
</dbReference>
<keyword evidence="4" id="KW-1185">Reference proteome</keyword>
<dbReference type="GO" id="GO:0070530">
    <property type="term" value="F:K63-linked polyubiquitin modification-dependent protein binding"/>
    <property type="evidence" value="ECO:0007669"/>
    <property type="project" value="TreeGrafter"/>
</dbReference>
<dbReference type="Proteomes" id="UP000215902">
    <property type="component" value="Unassembled WGS sequence"/>
</dbReference>
<gene>
    <name evidence="3" type="ORF">BOX15_Mlig019305g1</name>
</gene>
<evidence type="ECO:0000256" key="1">
    <source>
        <dbReference type="SAM" id="MobiDB-lite"/>
    </source>
</evidence>
<dbReference type="GO" id="GO:1990450">
    <property type="term" value="F:linear polyubiquitin binding"/>
    <property type="evidence" value="ECO:0007669"/>
    <property type="project" value="TreeGrafter"/>
</dbReference>
<evidence type="ECO:0000313" key="3">
    <source>
        <dbReference type="EMBL" id="PAA73089.1"/>
    </source>
</evidence>
<sequence>AYSLSAQSQAAAASMQPHQQPNLREVEMCSFCGDNPVQRICSEPSCSRNRLCKDCSVLWHGHPNRKDHRVHDVNDDKNSSHYNMPPQTRIIQHRAKTSESSIQRHKSCLPQERQSSTMQRTSSGAQYDTLAARAQTAAEAPAAIGGGVEWQCEHCTFMNSSARQAIDSTQHLLCEVCYKTTDRRAVATQKAPMSFDSQRPVQAPQQCQQPDVVLKQPQSVDSALARENKRPVYSSTTVRDSNGFDPMSQQQSQTNYSRQHEANGQSVNQDVLQPQYAQQQQTQSSSLSSAPKTSYEQSRDQKHEPSPDSATDNPPLQAVGGEPQVQHRLRQETFQQIRNMNAPDTEKELLLRLVQDPKFCKFRLDDLVKAVQSGGDLAYEDEFMLAYLCSKCQKCEKPEPRHYQVCMAQCSCQLCFDCFRKFVLECINPANISPSRFSCPGCQQPKPDDVEHFATHINFLSLQLEQIGETCSWASEVVITEFERTSDECCRELSIKISKFSDTLSSTQPAYERLNAKGFYCPECQCFFPSSKSTANHIACYSCKHSFCPCCNTASSVMMSSHEKQCFFKAKNVSISVLQFILKESNIPFDKIARRRRNKSSSERGGRKTVDEEWRCRAIDFKHGGSGSGGFYQCESRVYKKVCVCERHYKEYLLDLINENKIVIEDVCSSFSAFKINWVKRGPGRSLVNFFKKHFPME</sequence>
<feature type="compositionally biased region" description="Low complexity" evidence="1">
    <location>
        <begin position="272"/>
        <end position="295"/>
    </location>
</feature>
<evidence type="ECO:0000313" key="4">
    <source>
        <dbReference type="Proteomes" id="UP000215902"/>
    </source>
</evidence>
<feature type="region of interest" description="Disordered" evidence="1">
    <location>
        <begin position="94"/>
        <end position="124"/>
    </location>
</feature>
<dbReference type="EMBL" id="NIVC01001037">
    <property type="protein sequence ID" value="PAA73089.1"/>
    <property type="molecule type" value="Genomic_DNA"/>
</dbReference>
<feature type="non-terminal residue" evidence="3">
    <location>
        <position position="1"/>
    </location>
</feature>
<accession>A0A267FJ77</accession>
<dbReference type="GO" id="GO:0097039">
    <property type="term" value="P:protein linear polyubiquitination"/>
    <property type="evidence" value="ECO:0007669"/>
    <property type="project" value="TreeGrafter"/>
</dbReference>
<evidence type="ECO:0000259" key="2">
    <source>
        <dbReference type="Pfam" id="PF18091"/>
    </source>
</evidence>
<dbReference type="GO" id="GO:0061630">
    <property type="term" value="F:ubiquitin protein ligase activity"/>
    <property type="evidence" value="ECO:0007669"/>
    <property type="project" value="TreeGrafter"/>
</dbReference>
<organism evidence="3 4">
    <name type="scientific">Macrostomum lignano</name>
    <dbReference type="NCBI Taxonomy" id="282301"/>
    <lineage>
        <taxon>Eukaryota</taxon>
        <taxon>Metazoa</taxon>
        <taxon>Spiralia</taxon>
        <taxon>Lophotrochozoa</taxon>
        <taxon>Platyhelminthes</taxon>
        <taxon>Rhabditophora</taxon>
        <taxon>Macrostomorpha</taxon>
        <taxon>Macrostomida</taxon>
        <taxon>Macrostomidae</taxon>
        <taxon>Macrostomum</taxon>
    </lineage>
</organism>
<feature type="compositionally biased region" description="Polar residues" evidence="1">
    <location>
        <begin position="247"/>
        <end position="271"/>
    </location>
</feature>
<dbReference type="GO" id="GO:0071797">
    <property type="term" value="C:LUBAC complex"/>
    <property type="evidence" value="ECO:0007669"/>
    <property type="project" value="InterPro"/>
</dbReference>
<feature type="domain" description="RNF31 C-terminal" evidence="2">
    <location>
        <begin position="578"/>
        <end position="662"/>
    </location>
</feature>
<name>A0A267FJ77_9PLAT</name>
<dbReference type="InterPro" id="IPR041031">
    <property type="entry name" value="RNF31_C"/>
</dbReference>
<dbReference type="InterPro" id="IPR026254">
    <property type="entry name" value="RNF31-like"/>
</dbReference>
<feature type="compositionally biased region" description="Basic and acidic residues" evidence="1">
    <location>
        <begin position="297"/>
        <end position="306"/>
    </location>
</feature>
<comment type="caution">
    <text evidence="3">The sequence shown here is derived from an EMBL/GenBank/DDBJ whole genome shotgun (WGS) entry which is preliminary data.</text>
</comment>
<dbReference type="AlphaFoldDB" id="A0A267FJ77"/>
<dbReference type="STRING" id="282301.A0A267FJ77"/>
<protein>
    <recommendedName>
        <fullName evidence="2">RNF31 C-terminal domain-containing protein</fullName>
    </recommendedName>
</protein>
<dbReference type="PANTHER" id="PTHR16004">
    <property type="entry name" value="RING FINGER PROTEIN 31-RELATED"/>
    <property type="match status" value="1"/>
</dbReference>
<proteinExistence type="predicted"/>
<reference evidence="3 4" key="1">
    <citation type="submission" date="2017-06" db="EMBL/GenBank/DDBJ databases">
        <title>A platform for efficient transgenesis in Macrostomum lignano, a flatworm model organism for stem cell research.</title>
        <authorList>
            <person name="Berezikov E."/>
        </authorList>
    </citation>
    <scope>NUCLEOTIDE SEQUENCE [LARGE SCALE GENOMIC DNA]</scope>
    <source>
        <strain evidence="3">DV1</strain>
        <tissue evidence="3">Whole organism</tissue>
    </source>
</reference>
<dbReference type="Pfam" id="PF18091">
    <property type="entry name" value="E3_UbLigase_RBR"/>
    <property type="match status" value="1"/>
</dbReference>
<dbReference type="GO" id="GO:0036435">
    <property type="term" value="F:K48-linked polyubiquitin modification-dependent protein binding"/>
    <property type="evidence" value="ECO:0007669"/>
    <property type="project" value="TreeGrafter"/>
</dbReference>
<feature type="compositionally biased region" description="Low complexity" evidence="1">
    <location>
        <begin position="198"/>
        <end position="213"/>
    </location>
</feature>
<feature type="compositionally biased region" description="Polar residues" evidence="1">
    <location>
        <begin position="112"/>
        <end position="124"/>
    </location>
</feature>